<organism evidence="8 9">
    <name type="scientific">Naumovozyma dairenensis (strain ATCC 10597 / BCRC 20456 / CBS 421 / NBRC 0211 / NRRL Y-12639)</name>
    <name type="common">Saccharomyces dairenensis</name>
    <dbReference type="NCBI Taxonomy" id="1071378"/>
    <lineage>
        <taxon>Eukaryota</taxon>
        <taxon>Fungi</taxon>
        <taxon>Dikarya</taxon>
        <taxon>Ascomycota</taxon>
        <taxon>Saccharomycotina</taxon>
        <taxon>Saccharomycetes</taxon>
        <taxon>Saccharomycetales</taxon>
        <taxon>Saccharomycetaceae</taxon>
        <taxon>Naumovozyma</taxon>
    </lineage>
</organism>
<evidence type="ECO:0000256" key="5">
    <source>
        <dbReference type="ARBA" id="ARBA00023306"/>
    </source>
</evidence>
<evidence type="ECO:0000313" key="8">
    <source>
        <dbReference type="EMBL" id="CCD22270.1"/>
    </source>
</evidence>
<protein>
    <recommendedName>
        <fullName evidence="6">Sister chromatid cohesion protein</fullName>
    </recommendedName>
</protein>
<dbReference type="Pfam" id="PF12765">
    <property type="entry name" value="Cohesin_HEAT"/>
    <property type="match status" value="1"/>
</dbReference>
<dbReference type="GO" id="GO:0005729">
    <property type="term" value="C:2-micrometer circle DNA"/>
    <property type="evidence" value="ECO:0007669"/>
    <property type="project" value="EnsemblFungi"/>
</dbReference>
<dbReference type="GO" id="GO:0070550">
    <property type="term" value="P:rDNA chromatin condensation"/>
    <property type="evidence" value="ECO:0007669"/>
    <property type="project" value="EnsemblFungi"/>
</dbReference>
<evidence type="ECO:0000259" key="7">
    <source>
        <dbReference type="Pfam" id="PF12830"/>
    </source>
</evidence>
<dbReference type="GO" id="GO:0071169">
    <property type="term" value="P:establishment of protein localization to chromatin"/>
    <property type="evidence" value="ECO:0007669"/>
    <property type="project" value="EnsemblFungi"/>
</dbReference>
<dbReference type="STRING" id="1071378.G0W382"/>
<dbReference type="GO" id="GO:0007076">
    <property type="term" value="P:mitotic chromosome condensation"/>
    <property type="evidence" value="ECO:0007669"/>
    <property type="project" value="EnsemblFungi"/>
</dbReference>
<feature type="domain" description="Sister chromatid cohesion C-terminal" evidence="7">
    <location>
        <begin position="1206"/>
        <end position="1386"/>
    </location>
</feature>
<comment type="similarity">
    <text evidence="2 6">Belongs to the SCC2/Nipped-B family.</text>
</comment>
<dbReference type="GO" id="GO:0071168">
    <property type="term" value="P:protein localization to chromatin"/>
    <property type="evidence" value="ECO:0007669"/>
    <property type="project" value="EnsemblFungi"/>
</dbReference>
<evidence type="ECO:0000256" key="2">
    <source>
        <dbReference type="ARBA" id="ARBA00009252"/>
    </source>
</evidence>
<dbReference type="Proteomes" id="UP000000689">
    <property type="component" value="Chromosome 1"/>
</dbReference>
<dbReference type="PANTHER" id="PTHR21704">
    <property type="entry name" value="NIPPED-B-LIKE PROTEIN DELANGIN SCC2-RELATED"/>
    <property type="match status" value="1"/>
</dbReference>
<dbReference type="OrthoDB" id="418242at2759"/>
<dbReference type="GO" id="GO:0043515">
    <property type="term" value="F:kinetochore binding"/>
    <property type="evidence" value="ECO:0007669"/>
    <property type="project" value="EnsemblFungi"/>
</dbReference>
<keyword evidence="9" id="KW-1185">Reference proteome</keyword>
<dbReference type="InterPro" id="IPR026003">
    <property type="entry name" value="Cohesin_HEAT"/>
</dbReference>
<dbReference type="GO" id="GO:1990414">
    <property type="term" value="P:replication-born double-strand break repair via sister chromatid exchange"/>
    <property type="evidence" value="ECO:0007669"/>
    <property type="project" value="EnsemblFungi"/>
</dbReference>
<evidence type="ECO:0000256" key="3">
    <source>
        <dbReference type="ARBA" id="ARBA00022737"/>
    </source>
</evidence>
<dbReference type="OMA" id="FNSRHVL"/>
<dbReference type="SUPFAM" id="SSF48371">
    <property type="entry name" value="ARM repeat"/>
    <property type="match status" value="1"/>
</dbReference>
<evidence type="ECO:0000256" key="6">
    <source>
        <dbReference type="RuleBase" id="RU364107"/>
    </source>
</evidence>
<dbReference type="GeneID" id="11495441"/>
<dbReference type="eggNOG" id="KOG1020">
    <property type="taxonomic scope" value="Eukaryota"/>
</dbReference>
<dbReference type="InterPro" id="IPR016024">
    <property type="entry name" value="ARM-type_fold"/>
</dbReference>
<evidence type="ECO:0000313" key="9">
    <source>
        <dbReference type="Proteomes" id="UP000000689"/>
    </source>
</evidence>
<dbReference type="RefSeq" id="XP_003667513.1">
    <property type="nucleotide sequence ID" value="XM_003667465.1"/>
</dbReference>
<reference evidence="8 9" key="1">
    <citation type="journal article" date="2011" name="Proc. Natl. Acad. Sci. U.S.A.">
        <title>Evolutionary erosion of yeast sex chromosomes by mating-type switching accidents.</title>
        <authorList>
            <person name="Gordon J.L."/>
            <person name="Armisen D."/>
            <person name="Proux-Wera E."/>
            <person name="Oheigeartaigh S.S."/>
            <person name="Byrne K.P."/>
            <person name="Wolfe K.H."/>
        </authorList>
    </citation>
    <scope>NUCLEOTIDE SEQUENCE [LARGE SCALE GENOMIC DNA]</scope>
    <source>
        <strain evidence="9">ATCC 10597 / BCRC 20456 / CBS 421 / NBRC 0211 / NRRL Y-12639</strain>
    </source>
</reference>
<sequence length="1485" mass="170875">MSKYPGEDSDIPQRILDTLGNQPLNHLVPKDGLASLISAPLSIKLPPTNDPFVNEPFAKNLETINDFNLKEGIEDDTEIIFKRLDCLPSSGSPKPNSVQLITNNLSPLATKCLQETNPNIIIEKQRTSTKQQVQKTFMHEKKHKIDTEKALGLTTNDQSPLKKQKMKTGTGVPMNQLSLGQQYIKDLVTVLECIGFHNLESERGNLEYWISIDDGNHILTENILHKLQITLKNIMSVHQIWDKLEISWLQFLLNILTDNIEKAKGYLQTEKMGTSLLKISHLSAYCIFQIFLFNKEDKKLHLERYLLEPINFISEAFELLKLAVEKNDKSFDKDQLSYLDQSISLLPSYVEKRPYMDENLVTKLIYIFTDTIMNDEFEFVNNLSLHNIWKSIKTKSCNLLITLFLKIPSQREFILQELLTHTDRMPQKRIQRKLTKVANDTYITDFTRTIIGILESINCFDYAMKMADWDEESIRLLEQINMKQLQTVHSYVEHINSTILKQFLENTTKYRHVLNDYVQDLLNLIPLPEWSVTEVLLSSMTKKLLLIFDPTTTKNANTEAICLQTIGNIGSVIFNIKSSTNPSECDNLIKIFNYPEKLPQLLEKFQDCLEYIKFSSDKPSAFPYFWNLELITLLKLREFNKDSEVDDDRNNKVTQLLSEQILKLSEPININTTNKTWSEVKLEYYSILHTFDLLNLYEPYLKLILSFLGKDRIKLRSTAIKCLSMLANKDPVILQSDSVKETIQQRLNDSSASVKDAILDLVSIKSSYLQFYRQINANFADESISVRRHVLRINEKIYDETTDVQAKIFVASRILLRIEDEEDIIIDMAKDILLNRWILSINALETNQESQATLCNEVILIISGVISLNAKCSQLIDWFLNFYLLNETMHTPPIFSRIINTLNLLADYLVQGTVELQLGLESENHAVLKRREEYLALLTKFSDSTTTFITKNHLISLYPYLVSDEKSDLQYYILRIFKNAFQKSDHFKPKFLFDLETTLLSRLPKMNVKEIEEAMPLIWQVCSQRQEYDRASKACSSCFVHLNPYITMANKEPSKILADGKLQRLIYLTAGFARFCPIKRSQGKVMYVSENESIYEYVTKCLLVLSKPEITHIIRRIAIKNLTKLCGSYPKLFNSKHVLNLLDKEFNSAHLDIKLVILESFYDFFVLEEKKSVRKAGVNGTLSSELSLKQSISMEKKSEFVNDGVCSALVSRFLKNILDICTGSNIKSSLVAVRLLELILQYGYTNPSHAIPIIIALVSSNNQYMSHISIKILKDLFEKYETMVFSGMSKGVQQAIVYSRVLMGDDLYKNDLFLRKLGTIVGIGKKYGPKFIKTIKKVMMSLLNGIVGVEIDNDTKDSICFMTSNIANLQFNSQFDLISLLKPMDVVAEQMKENIQDWLATNEHVESIPQEVKNSMIIQSSLIEVKNYMFALYNIKVELLELDVTDESELKNRPVLVNKTYTASVLSRLEKIIQSEDILSQYINF</sequence>
<evidence type="ECO:0000256" key="4">
    <source>
        <dbReference type="ARBA" id="ARBA00023242"/>
    </source>
</evidence>
<keyword evidence="4 6" id="KW-0539">Nucleus</keyword>
<keyword evidence="3 6" id="KW-0677">Repeat</keyword>
<dbReference type="GO" id="GO:0043565">
    <property type="term" value="F:sequence-specific DNA binding"/>
    <property type="evidence" value="ECO:0007669"/>
    <property type="project" value="EnsemblFungi"/>
</dbReference>
<gene>
    <name evidence="8" type="primary">NDAI0A01120</name>
    <name evidence="8" type="ordered locus">NDAI_0A01120</name>
</gene>
<dbReference type="PANTHER" id="PTHR21704:SF18">
    <property type="entry name" value="NIPPED-B-LIKE PROTEIN"/>
    <property type="match status" value="1"/>
</dbReference>
<accession>G0W382</accession>
<name>G0W382_NAUDC</name>
<keyword evidence="5 6" id="KW-0131">Cell cycle</keyword>
<dbReference type="GO" id="GO:0070058">
    <property type="term" value="P:tRNA gene clustering"/>
    <property type="evidence" value="ECO:0007669"/>
    <property type="project" value="EnsemblFungi"/>
</dbReference>
<dbReference type="GO" id="GO:0010468">
    <property type="term" value="P:regulation of gene expression"/>
    <property type="evidence" value="ECO:0007669"/>
    <property type="project" value="EnsemblFungi"/>
</dbReference>
<dbReference type="GO" id="GO:0003682">
    <property type="term" value="F:chromatin binding"/>
    <property type="evidence" value="ECO:0007669"/>
    <property type="project" value="TreeGrafter"/>
</dbReference>
<dbReference type="GO" id="GO:0061775">
    <property type="term" value="F:cohesin loader activity"/>
    <property type="evidence" value="ECO:0007669"/>
    <property type="project" value="InterPro"/>
</dbReference>
<dbReference type="GO" id="GO:0140588">
    <property type="term" value="P:chromatin looping"/>
    <property type="evidence" value="ECO:0007669"/>
    <property type="project" value="InterPro"/>
</dbReference>
<dbReference type="GO" id="GO:0090694">
    <property type="term" value="C:Scc2-Scc4 cohesin loading complex"/>
    <property type="evidence" value="ECO:0007669"/>
    <property type="project" value="TreeGrafter"/>
</dbReference>
<proteinExistence type="inferred from homology"/>
<dbReference type="GO" id="GO:0034087">
    <property type="term" value="P:establishment of mitotic sister chromatid cohesion"/>
    <property type="evidence" value="ECO:0007669"/>
    <property type="project" value="EnsemblFungi"/>
</dbReference>
<dbReference type="CDD" id="cd23958">
    <property type="entry name" value="SCC2"/>
    <property type="match status" value="1"/>
</dbReference>
<dbReference type="GO" id="GO:0000785">
    <property type="term" value="C:chromatin"/>
    <property type="evidence" value="ECO:0007669"/>
    <property type="project" value="EnsemblFungi"/>
</dbReference>
<dbReference type="KEGG" id="ndi:NDAI_0A01120"/>
<dbReference type="GO" id="GO:0000972">
    <property type="term" value="P:transcription-dependent tethering of RNA polymerase II gene DNA at nuclear periphery"/>
    <property type="evidence" value="ECO:0007669"/>
    <property type="project" value="EnsemblFungi"/>
</dbReference>
<dbReference type="EMBL" id="HE580267">
    <property type="protein sequence ID" value="CCD22270.1"/>
    <property type="molecule type" value="Genomic_DNA"/>
</dbReference>
<dbReference type="InterPro" id="IPR033031">
    <property type="entry name" value="Scc2/Nipped-B"/>
</dbReference>
<dbReference type="Pfam" id="PF12830">
    <property type="entry name" value="Nipped-B_C"/>
    <property type="match status" value="1"/>
</dbReference>
<dbReference type="HOGENOM" id="CLU_259053_0_0_1"/>
<dbReference type="GO" id="GO:0005829">
    <property type="term" value="C:cytosol"/>
    <property type="evidence" value="ECO:0007669"/>
    <property type="project" value="EnsemblFungi"/>
</dbReference>
<dbReference type="InterPro" id="IPR024986">
    <property type="entry name" value="Nipped-B_C"/>
</dbReference>
<evidence type="ECO:0000256" key="1">
    <source>
        <dbReference type="ARBA" id="ARBA00004123"/>
    </source>
</evidence>
<comment type="subcellular location">
    <subcellularLocation>
        <location evidence="1 6">Nucleus</location>
    </subcellularLocation>
</comment>